<keyword evidence="5" id="KW-1185">Reference proteome</keyword>
<protein>
    <submittedName>
        <fullName evidence="4">RNA-binding S4 domain-containing protein</fullName>
    </submittedName>
</protein>
<gene>
    <name evidence="4" type="ORF">SCD90_12055</name>
</gene>
<dbReference type="SUPFAM" id="SSF55174">
    <property type="entry name" value="Alpha-L RNA-binding motif"/>
    <property type="match status" value="1"/>
</dbReference>
<evidence type="ECO:0000256" key="1">
    <source>
        <dbReference type="PROSITE-ProRule" id="PRU00182"/>
    </source>
</evidence>
<evidence type="ECO:0000256" key="2">
    <source>
        <dbReference type="SAM" id="MobiDB-lite"/>
    </source>
</evidence>
<dbReference type="InterPro" id="IPR002942">
    <property type="entry name" value="S4_RNA-bd"/>
</dbReference>
<proteinExistence type="predicted"/>
<dbReference type="RefSeq" id="WP_319844926.1">
    <property type="nucleotide sequence ID" value="NZ_JAXAFJ010000007.1"/>
</dbReference>
<dbReference type="PROSITE" id="PS50889">
    <property type="entry name" value="S4"/>
    <property type="match status" value="1"/>
</dbReference>
<evidence type="ECO:0000313" key="4">
    <source>
        <dbReference type="EMBL" id="MDX6806799.1"/>
    </source>
</evidence>
<organism evidence="4 5">
    <name type="scientific">Terrihabitans rhizophilus</name>
    <dbReference type="NCBI Taxonomy" id="3092662"/>
    <lineage>
        <taxon>Bacteria</taxon>
        <taxon>Pseudomonadati</taxon>
        <taxon>Pseudomonadota</taxon>
        <taxon>Alphaproteobacteria</taxon>
        <taxon>Hyphomicrobiales</taxon>
        <taxon>Terrihabitans</taxon>
    </lineage>
</organism>
<feature type="compositionally biased region" description="Basic and acidic residues" evidence="2">
    <location>
        <begin position="117"/>
        <end position="128"/>
    </location>
</feature>
<dbReference type="InterPro" id="IPR036986">
    <property type="entry name" value="S4_RNA-bd_sf"/>
</dbReference>
<dbReference type="Proteomes" id="UP001274321">
    <property type="component" value="Unassembled WGS sequence"/>
</dbReference>
<feature type="region of interest" description="Disordered" evidence="2">
    <location>
        <begin position="104"/>
        <end position="128"/>
    </location>
</feature>
<sequence>MEAAGRQRIDKWLWFARVVKTRSLAQDLAQSGHVRLNGERVKASSHIVREGDVLTIGLESRVRILKVRGFAERRGAAPLAQALYEDLSPPPPVRSDVTIIEAGGVRDAGAGRPTKRERRETDRLLDEN</sequence>
<dbReference type="SMART" id="SM00363">
    <property type="entry name" value="S4"/>
    <property type="match status" value="1"/>
</dbReference>
<dbReference type="CDD" id="cd00165">
    <property type="entry name" value="S4"/>
    <property type="match status" value="1"/>
</dbReference>
<keyword evidence="1" id="KW-0694">RNA-binding</keyword>
<accession>A0ABU4RRU2</accession>
<reference evidence="4 5" key="1">
    <citation type="submission" date="2023-11" db="EMBL/GenBank/DDBJ databases">
        <authorList>
            <person name="Bao R."/>
        </authorList>
    </citation>
    <scope>NUCLEOTIDE SEQUENCE [LARGE SCALE GENOMIC DNA]</scope>
    <source>
        <strain evidence="4 5">PJ23</strain>
    </source>
</reference>
<name>A0ABU4RRU2_9HYPH</name>
<feature type="domain" description="RNA-binding S4" evidence="3">
    <location>
        <begin position="7"/>
        <end position="69"/>
    </location>
</feature>
<dbReference type="Pfam" id="PF01479">
    <property type="entry name" value="S4"/>
    <property type="match status" value="1"/>
</dbReference>
<evidence type="ECO:0000259" key="3">
    <source>
        <dbReference type="SMART" id="SM00363"/>
    </source>
</evidence>
<dbReference type="EMBL" id="JAXAFJ010000007">
    <property type="protein sequence ID" value="MDX6806799.1"/>
    <property type="molecule type" value="Genomic_DNA"/>
</dbReference>
<evidence type="ECO:0000313" key="5">
    <source>
        <dbReference type="Proteomes" id="UP001274321"/>
    </source>
</evidence>
<comment type="caution">
    <text evidence="4">The sequence shown here is derived from an EMBL/GenBank/DDBJ whole genome shotgun (WGS) entry which is preliminary data.</text>
</comment>
<dbReference type="Gene3D" id="3.10.290.10">
    <property type="entry name" value="RNA-binding S4 domain"/>
    <property type="match status" value="1"/>
</dbReference>